<dbReference type="OMA" id="ITFINMA"/>
<dbReference type="Proteomes" id="UP000054350">
    <property type="component" value="Unassembled WGS sequence"/>
</dbReference>
<evidence type="ECO:0000256" key="3">
    <source>
        <dbReference type="ARBA" id="ARBA00022679"/>
    </source>
</evidence>
<evidence type="ECO:0000256" key="10">
    <source>
        <dbReference type="RuleBase" id="RU361115"/>
    </source>
</evidence>
<evidence type="ECO:0000256" key="6">
    <source>
        <dbReference type="ARBA" id="ARBA00022989"/>
    </source>
</evidence>
<feature type="transmembrane region" description="Helical" evidence="10">
    <location>
        <begin position="111"/>
        <end position="129"/>
    </location>
</feature>
<evidence type="ECO:0000313" key="11">
    <source>
        <dbReference type="EMBL" id="KNE61700.1"/>
    </source>
</evidence>
<accession>A0A0L0SH53</accession>
<evidence type="ECO:0000256" key="8">
    <source>
        <dbReference type="ARBA" id="ARBA00023136"/>
    </source>
</evidence>
<dbReference type="STRING" id="578462.A0A0L0SH53"/>
<evidence type="ECO:0000313" key="12">
    <source>
        <dbReference type="Proteomes" id="UP000054350"/>
    </source>
</evidence>
<keyword evidence="12" id="KW-1185">Reference proteome</keyword>
<sequence>MAAPTTLVPPSAAELPLGFLEPILADWRVPTAIAIAYALGVTLFNPTPAQAAANRKAGVGSGAFLKFLVVAHNVVLCVFSAAVFLGAAPAYIGRIINNPTVESYCDKSGTFWAQALAYYTWVFYLSKYYEIFDTVILLVKGKRSSLLQTYHHIGAILCMHVNYYTQSTPVTVFVIFNSFIHTLMYFYYALTTVGIHPPGKKYLTRMQISQFVVGMSIALSFLGVENLHPGQCLKSDANKFAIYFNVAYLIPLTYLFVDFMWKTYGRRSALPTKAKKE</sequence>
<feature type="transmembrane region" description="Helical" evidence="10">
    <location>
        <begin position="171"/>
        <end position="190"/>
    </location>
</feature>
<protein>
    <recommendedName>
        <fullName evidence="10">Elongation of fatty acids protein</fullName>
        <ecNumber evidence="10">2.3.1.-</ecNumber>
    </recommendedName>
</protein>
<comment type="subcellular location">
    <subcellularLocation>
        <location evidence="1">Membrane</location>
        <topology evidence="1">Multi-pass membrane protein</topology>
    </subcellularLocation>
</comment>
<dbReference type="AlphaFoldDB" id="A0A0L0SH53"/>
<feature type="transmembrane region" description="Helical" evidence="10">
    <location>
        <begin position="202"/>
        <end position="222"/>
    </location>
</feature>
<comment type="similarity">
    <text evidence="10">Belongs to the ELO family.</text>
</comment>
<dbReference type="EC" id="2.3.1.-" evidence="10"/>
<dbReference type="GO" id="GO:0034625">
    <property type="term" value="P:fatty acid elongation, monounsaturated fatty acid"/>
    <property type="evidence" value="ECO:0007669"/>
    <property type="project" value="TreeGrafter"/>
</dbReference>
<organism evidence="11 12">
    <name type="scientific">Allomyces macrogynus (strain ATCC 38327)</name>
    <name type="common">Allomyces javanicus var. macrogynus</name>
    <dbReference type="NCBI Taxonomy" id="578462"/>
    <lineage>
        <taxon>Eukaryota</taxon>
        <taxon>Fungi</taxon>
        <taxon>Fungi incertae sedis</taxon>
        <taxon>Blastocladiomycota</taxon>
        <taxon>Blastocladiomycetes</taxon>
        <taxon>Blastocladiales</taxon>
        <taxon>Blastocladiaceae</taxon>
        <taxon>Allomyces</taxon>
    </lineage>
</organism>
<comment type="catalytic activity">
    <reaction evidence="10">
        <text>an acyl-CoA + malonyl-CoA + H(+) = a 3-oxoacyl-CoA + CO2 + CoA</text>
        <dbReference type="Rhea" id="RHEA:50252"/>
        <dbReference type="ChEBI" id="CHEBI:15378"/>
        <dbReference type="ChEBI" id="CHEBI:16526"/>
        <dbReference type="ChEBI" id="CHEBI:57287"/>
        <dbReference type="ChEBI" id="CHEBI:57384"/>
        <dbReference type="ChEBI" id="CHEBI:58342"/>
        <dbReference type="ChEBI" id="CHEBI:90726"/>
    </reaction>
    <physiologicalReaction direction="left-to-right" evidence="10">
        <dbReference type="Rhea" id="RHEA:50253"/>
    </physiologicalReaction>
</comment>
<dbReference type="PANTHER" id="PTHR11157">
    <property type="entry name" value="FATTY ACID ACYL TRANSFERASE-RELATED"/>
    <property type="match status" value="1"/>
</dbReference>
<dbReference type="EMBL" id="GG745338">
    <property type="protein sequence ID" value="KNE61700.1"/>
    <property type="molecule type" value="Genomic_DNA"/>
</dbReference>
<dbReference type="Pfam" id="PF01151">
    <property type="entry name" value="ELO"/>
    <property type="match status" value="1"/>
</dbReference>
<keyword evidence="7 10" id="KW-0443">Lipid metabolism</keyword>
<proteinExistence type="inferred from homology"/>
<dbReference type="GO" id="GO:0034626">
    <property type="term" value="P:fatty acid elongation, polyunsaturated fatty acid"/>
    <property type="evidence" value="ECO:0007669"/>
    <property type="project" value="TreeGrafter"/>
</dbReference>
<feature type="transmembrane region" description="Helical" evidence="10">
    <location>
        <begin position="27"/>
        <end position="46"/>
    </location>
</feature>
<keyword evidence="3 10" id="KW-0808">Transferase</keyword>
<evidence type="ECO:0000256" key="4">
    <source>
        <dbReference type="ARBA" id="ARBA00022692"/>
    </source>
</evidence>
<dbReference type="InterPro" id="IPR002076">
    <property type="entry name" value="ELO_fam"/>
</dbReference>
<evidence type="ECO:0000256" key="2">
    <source>
        <dbReference type="ARBA" id="ARBA00022516"/>
    </source>
</evidence>
<reference evidence="11 12" key="2">
    <citation type="submission" date="2009-11" db="EMBL/GenBank/DDBJ databases">
        <title>The Genome Sequence of Allomyces macrogynus strain ATCC 38327.</title>
        <authorList>
            <consortium name="The Broad Institute Genome Sequencing Platform"/>
            <person name="Russ C."/>
            <person name="Cuomo C."/>
            <person name="Shea T."/>
            <person name="Young S.K."/>
            <person name="Zeng Q."/>
            <person name="Koehrsen M."/>
            <person name="Haas B."/>
            <person name="Borodovsky M."/>
            <person name="Guigo R."/>
            <person name="Alvarado L."/>
            <person name="Berlin A."/>
            <person name="Borenstein D."/>
            <person name="Chen Z."/>
            <person name="Engels R."/>
            <person name="Freedman E."/>
            <person name="Gellesch M."/>
            <person name="Goldberg J."/>
            <person name="Griggs A."/>
            <person name="Gujja S."/>
            <person name="Heiman D."/>
            <person name="Hepburn T."/>
            <person name="Howarth C."/>
            <person name="Jen D."/>
            <person name="Larson L."/>
            <person name="Lewis B."/>
            <person name="Mehta T."/>
            <person name="Park D."/>
            <person name="Pearson M."/>
            <person name="Roberts A."/>
            <person name="Saif S."/>
            <person name="Shenoy N."/>
            <person name="Sisk P."/>
            <person name="Stolte C."/>
            <person name="Sykes S."/>
            <person name="Walk T."/>
            <person name="White J."/>
            <person name="Yandava C."/>
            <person name="Burger G."/>
            <person name="Gray M.W."/>
            <person name="Holland P.W.H."/>
            <person name="King N."/>
            <person name="Lang F.B.F."/>
            <person name="Roger A.J."/>
            <person name="Ruiz-Trillo I."/>
            <person name="Lander E."/>
            <person name="Nusbaum C."/>
        </authorList>
    </citation>
    <scope>NUCLEOTIDE SEQUENCE [LARGE SCALE GENOMIC DNA]</scope>
    <source>
        <strain evidence="11 12">ATCC 38327</strain>
    </source>
</reference>
<dbReference type="GO" id="GO:0030148">
    <property type="term" value="P:sphingolipid biosynthetic process"/>
    <property type="evidence" value="ECO:0007669"/>
    <property type="project" value="TreeGrafter"/>
</dbReference>
<feature type="transmembrane region" description="Helical" evidence="10">
    <location>
        <begin position="67"/>
        <end position="91"/>
    </location>
</feature>
<dbReference type="PANTHER" id="PTHR11157:SF169">
    <property type="entry name" value="ELONGATION OF FATTY ACIDS PROTEIN"/>
    <property type="match status" value="1"/>
</dbReference>
<keyword evidence="4 10" id="KW-0812">Transmembrane</keyword>
<dbReference type="GO" id="GO:0005789">
    <property type="term" value="C:endoplasmic reticulum membrane"/>
    <property type="evidence" value="ECO:0007669"/>
    <property type="project" value="TreeGrafter"/>
</dbReference>
<keyword evidence="9 10" id="KW-0275">Fatty acid biosynthesis</keyword>
<dbReference type="GO" id="GO:0042761">
    <property type="term" value="P:very long-chain fatty acid biosynthetic process"/>
    <property type="evidence" value="ECO:0007669"/>
    <property type="project" value="TreeGrafter"/>
</dbReference>
<evidence type="ECO:0000256" key="5">
    <source>
        <dbReference type="ARBA" id="ARBA00022832"/>
    </source>
</evidence>
<reference evidence="11 12" key="1">
    <citation type="submission" date="2009-11" db="EMBL/GenBank/DDBJ databases">
        <title>Annotation of Allomyces macrogynus ATCC 38327.</title>
        <authorList>
            <consortium name="The Broad Institute Genome Sequencing Platform"/>
            <person name="Russ C."/>
            <person name="Cuomo C."/>
            <person name="Burger G."/>
            <person name="Gray M.W."/>
            <person name="Holland P.W.H."/>
            <person name="King N."/>
            <person name="Lang F.B.F."/>
            <person name="Roger A.J."/>
            <person name="Ruiz-Trillo I."/>
            <person name="Young S.K."/>
            <person name="Zeng Q."/>
            <person name="Gargeya S."/>
            <person name="Fitzgerald M."/>
            <person name="Haas B."/>
            <person name="Abouelleil A."/>
            <person name="Alvarado L."/>
            <person name="Arachchi H.M."/>
            <person name="Berlin A."/>
            <person name="Chapman S.B."/>
            <person name="Gearin G."/>
            <person name="Goldberg J."/>
            <person name="Griggs A."/>
            <person name="Gujja S."/>
            <person name="Hansen M."/>
            <person name="Heiman D."/>
            <person name="Howarth C."/>
            <person name="Larimer J."/>
            <person name="Lui A."/>
            <person name="MacDonald P.J.P."/>
            <person name="McCowen C."/>
            <person name="Montmayeur A."/>
            <person name="Murphy C."/>
            <person name="Neiman D."/>
            <person name="Pearson M."/>
            <person name="Priest M."/>
            <person name="Roberts A."/>
            <person name="Saif S."/>
            <person name="Shea T."/>
            <person name="Sisk P."/>
            <person name="Stolte C."/>
            <person name="Sykes S."/>
            <person name="Wortman J."/>
            <person name="Nusbaum C."/>
            <person name="Birren B."/>
        </authorList>
    </citation>
    <scope>NUCLEOTIDE SEQUENCE [LARGE SCALE GENOMIC DNA]</scope>
    <source>
        <strain evidence="11 12">ATCC 38327</strain>
    </source>
</reference>
<evidence type="ECO:0000256" key="7">
    <source>
        <dbReference type="ARBA" id="ARBA00023098"/>
    </source>
</evidence>
<keyword evidence="5 10" id="KW-0276">Fatty acid metabolism</keyword>
<keyword evidence="2 10" id="KW-0444">Lipid biosynthesis</keyword>
<feature type="transmembrane region" description="Helical" evidence="10">
    <location>
        <begin position="242"/>
        <end position="261"/>
    </location>
</feature>
<gene>
    <name evidence="11" type="ORF">AMAG_06502</name>
</gene>
<evidence type="ECO:0000256" key="1">
    <source>
        <dbReference type="ARBA" id="ARBA00004141"/>
    </source>
</evidence>
<dbReference type="OrthoDB" id="10259681at2759"/>
<keyword evidence="8 10" id="KW-0472">Membrane</keyword>
<dbReference type="GO" id="GO:0019367">
    <property type="term" value="P:fatty acid elongation, saturated fatty acid"/>
    <property type="evidence" value="ECO:0007669"/>
    <property type="project" value="TreeGrafter"/>
</dbReference>
<keyword evidence="6 10" id="KW-1133">Transmembrane helix</keyword>
<dbReference type="eggNOG" id="KOG3071">
    <property type="taxonomic scope" value="Eukaryota"/>
</dbReference>
<dbReference type="VEuPathDB" id="FungiDB:AMAG_06502"/>
<dbReference type="GO" id="GO:0009922">
    <property type="term" value="F:fatty acid elongase activity"/>
    <property type="evidence" value="ECO:0007669"/>
    <property type="project" value="InterPro"/>
</dbReference>
<name>A0A0L0SH53_ALLM3</name>
<evidence type="ECO:0000256" key="9">
    <source>
        <dbReference type="ARBA" id="ARBA00023160"/>
    </source>
</evidence>